<organism evidence="2 3">
    <name type="scientific">Pelodictyon luteolum</name>
    <dbReference type="NCBI Taxonomy" id="1100"/>
    <lineage>
        <taxon>Bacteria</taxon>
        <taxon>Pseudomonadati</taxon>
        <taxon>Chlorobiota</taxon>
        <taxon>Chlorobiia</taxon>
        <taxon>Chlorobiales</taxon>
        <taxon>Chlorobiaceae</taxon>
        <taxon>Chlorobium/Pelodictyon group</taxon>
        <taxon>Pelodictyon</taxon>
    </lineage>
</organism>
<protein>
    <recommendedName>
        <fullName evidence="1">Haem-binding domain-containing protein</fullName>
    </recommendedName>
</protein>
<dbReference type="AlphaFoldDB" id="A0A165L3Z7"/>
<feature type="domain" description="Haem-binding" evidence="1">
    <location>
        <begin position="13"/>
        <end position="142"/>
    </location>
</feature>
<dbReference type="Pfam" id="PF14376">
    <property type="entry name" value="Haem_bd"/>
    <property type="match status" value="1"/>
</dbReference>
<proteinExistence type="predicted"/>
<dbReference type="Proteomes" id="UP000076481">
    <property type="component" value="Unassembled WGS sequence"/>
</dbReference>
<dbReference type="SMART" id="SM01235">
    <property type="entry name" value="Haem_bd"/>
    <property type="match status" value="1"/>
</dbReference>
<gene>
    <name evidence="2" type="ORF">A3K90_01995</name>
</gene>
<evidence type="ECO:0000313" key="3">
    <source>
        <dbReference type="Proteomes" id="UP000076481"/>
    </source>
</evidence>
<evidence type="ECO:0000259" key="1">
    <source>
        <dbReference type="SMART" id="SM01235"/>
    </source>
</evidence>
<dbReference type="RefSeq" id="WP_303682488.1">
    <property type="nucleotide sequence ID" value="NZ_LVWG01000036.1"/>
</dbReference>
<accession>A0A165L3Z7</accession>
<evidence type="ECO:0000313" key="2">
    <source>
        <dbReference type="EMBL" id="KZK73545.1"/>
    </source>
</evidence>
<comment type="caution">
    <text evidence="2">The sequence shown here is derived from an EMBL/GenBank/DDBJ whole genome shotgun (WGS) entry which is preliminary data.</text>
</comment>
<dbReference type="InterPro" id="IPR025992">
    <property type="entry name" value="Haem-bd"/>
</dbReference>
<name>A0A165L3Z7_PELLU</name>
<sequence>MRPTLRSAAGWAVLALMLMQFIPLGRLNPDPPSPLRAPAPILQALGKACYDCHSYRTRWPRAAYVAPLSWFIAHSVRNGRDALNFSDWDQSRILQSDSLKNTILMVIGKGSGHQQMYYILNPEARLTASEEAALVTWLKAAGMQH</sequence>
<dbReference type="EMBL" id="LVWG01000036">
    <property type="protein sequence ID" value="KZK73545.1"/>
    <property type="molecule type" value="Genomic_DNA"/>
</dbReference>
<reference evidence="2 3" key="1">
    <citation type="submission" date="2016-03" db="EMBL/GenBank/DDBJ databases">
        <title>Speciation and ecological success in dimly lit waters: horizontal gene transfer in a green sulfur bacteria bloom unveiled by metagenomic assembly.</title>
        <authorList>
            <person name="Llorens-Mares T."/>
            <person name="Liu Z."/>
            <person name="Allen L.Z."/>
            <person name="Rusch D.B."/>
            <person name="Craig M.T."/>
            <person name="Dupont C.L."/>
            <person name="Bryant D.A."/>
            <person name="Casamayor E.O."/>
        </authorList>
    </citation>
    <scope>NUCLEOTIDE SEQUENCE [LARGE SCALE GENOMIC DNA]</scope>
    <source>
        <strain evidence="2">CIII</strain>
    </source>
</reference>